<dbReference type="CDD" id="cd05008">
    <property type="entry name" value="SIS_GlmS_GlmD_1"/>
    <property type="match status" value="1"/>
</dbReference>
<dbReference type="InterPro" id="IPR017932">
    <property type="entry name" value="GATase_2_dom"/>
</dbReference>
<evidence type="ECO:0000313" key="9">
    <source>
        <dbReference type="EMBL" id="MDF0591844.1"/>
    </source>
</evidence>
<dbReference type="EC" id="2.6.1.16" evidence="2"/>
<accession>A0ABT5XAV2</accession>
<evidence type="ECO:0000256" key="4">
    <source>
        <dbReference type="ARBA" id="ARBA00022679"/>
    </source>
</evidence>
<dbReference type="InterPro" id="IPR005855">
    <property type="entry name" value="GFAT"/>
</dbReference>
<keyword evidence="5" id="KW-0677">Repeat</keyword>
<evidence type="ECO:0000256" key="3">
    <source>
        <dbReference type="ARBA" id="ARBA00022576"/>
    </source>
</evidence>
<comment type="caution">
    <text evidence="9">The sequence shown here is derived from an EMBL/GenBank/DDBJ whole genome shotgun (WGS) entry which is preliminary data.</text>
</comment>
<proteinExistence type="predicted"/>
<evidence type="ECO:0000259" key="8">
    <source>
        <dbReference type="PROSITE" id="PS51464"/>
    </source>
</evidence>
<evidence type="ECO:0000256" key="6">
    <source>
        <dbReference type="ARBA" id="ARBA00022962"/>
    </source>
</evidence>
<dbReference type="PANTHER" id="PTHR10937">
    <property type="entry name" value="GLUCOSAMINE--FRUCTOSE-6-PHOSPHATE AMINOTRANSFERASE, ISOMERIZING"/>
    <property type="match status" value="1"/>
</dbReference>
<comment type="catalytic activity">
    <reaction evidence="1">
        <text>D-fructose 6-phosphate + L-glutamine = D-glucosamine 6-phosphate + L-glutamate</text>
        <dbReference type="Rhea" id="RHEA:13237"/>
        <dbReference type="ChEBI" id="CHEBI:29985"/>
        <dbReference type="ChEBI" id="CHEBI:58359"/>
        <dbReference type="ChEBI" id="CHEBI:58725"/>
        <dbReference type="ChEBI" id="CHEBI:61527"/>
        <dbReference type="EC" id="2.6.1.16"/>
    </reaction>
</comment>
<dbReference type="InterPro" id="IPR001347">
    <property type="entry name" value="SIS_dom"/>
</dbReference>
<dbReference type="Pfam" id="PF13522">
    <property type="entry name" value="GATase_6"/>
    <property type="match status" value="1"/>
</dbReference>
<dbReference type="InterPro" id="IPR035490">
    <property type="entry name" value="GlmS/FrlB_SIS"/>
</dbReference>
<feature type="domain" description="SIS" evidence="8">
    <location>
        <begin position="289"/>
        <end position="428"/>
    </location>
</feature>
<dbReference type="GO" id="GO:0004360">
    <property type="term" value="F:glutamine-fructose-6-phosphate transaminase (isomerizing) activity"/>
    <property type="evidence" value="ECO:0007669"/>
    <property type="project" value="UniProtKB-EC"/>
</dbReference>
<evidence type="ECO:0000256" key="1">
    <source>
        <dbReference type="ARBA" id="ARBA00001031"/>
    </source>
</evidence>
<dbReference type="Proteomes" id="UP001220010">
    <property type="component" value="Unassembled WGS sequence"/>
</dbReference>
<protein>
    <recommendedName>
        <fullName evidence="2">glutamine--fructose-6-phosphate transaminase (isomerizing)</fullName>
        <ecNumber evidence="2">2.6.1.16</ecNumber>
    </recommendedName>
</protein>
<sequence>MCGIFGYIGSEKATPILCRGLKNLEYRGYDSVGIATVSSQLGIRKEVGRIDDLVSRLNIEDVEGSLGIGHTRWATHGPVTAENSHPHTDCFDKVAIIHNGIIENYLELKTKLVERGHRFSSDTDSEVIAHLIEDNLSFSGTISGSESSWNGSSFEDACVAAFKELRGSFAVLAVREGEDKIVAVRKDSPLVVGLAENGTFFASDVAPFLEWTKEVVYLENHDIVMAEGSEVRFFDGGFAEVKRPVSTVEWDIEEAKKGNFDHFMLKEITEQAETIQRACVQDMAVVERIASMIRSGFGVFFVACGSSFHACLTGSYLFSKVAKLHVNVVLASEFENYEHFLTDRTLIFAVSQSGETADVLEAVRAAKRRGSRVVSITNVMGSSLSREADELLLMNSGPEICVLSTKTYTSQVVMMGLLACALDGNYESCVQKVKDLYMDVYNLTAKSMRDRLKDLARDLAEKDHIYMIGRGLQYTTALEAALKVKEVSYIHTEAFAGGELKHGPLALIEKGTPVFVFVSRDNEDRIVSNAQEVKARGGYLIGVSDWDNPVFDRWIKVPDCGDLNPIIQAIPMQVLAYELAVKKNLDPDKPRNLAKSVTVL</sequence>
<dbReference type="InterPro" id="IPR029055">
    <property type="entry name" value="Ntn_hydrolases_N"/>
</dbReference>
<keyword evidence="10" id="KW-1185">Reference proteome</keyword>
<keyword evidence="6" id="KW-0315">Glutamine amidotransferase</keyword>
<dbReference type="SUPFAM" id="SSF53697">
    <property type="entry name" value="SIS domain"/>
    <property type="match status" value="1"/>
</dbReference>
<evidence type="ECO:0000256" key="5">
    <source>
        <dbReference type="ARBA" id="ARBA00022737"/>
    </source>
</evidence>
<dbReference type="NCBIfam" id="NF001484">
    <property type="entry name" value="PRK00331.1"/>
    <property type="match status" value="1"/>
</dbReference>
<dbReference type="Gene3D" id="3.60.20.10">
    <property type="entry name" value="Glutamine Phosphoribosylpyrophosphate, subunit 1, domain 1"/>
    <property type="match status" value="1"/>
</dbReference>
<dbReference type="EMBL" id="JARFPK010000071">
    <property type="protein sequence ID" value="MDF0591844.1"/>
    <property type="molecule type" value="Genomic_DNA"/>
</dbReference>
<dbReference type="InterPro" id="IPR047084">
    <property type="entry name" value="GFAT_N"/>
</dbReference>
<dbReference type="Gene3D" id="3.40.50.10490">
    <property type="entry name" value="Glucose-6-phosphate isomerase like protein, domain 1"/>
    <property type="match status" value="2"/>
</dbReference>
<keyword evidence="4 9" id="KW-0808">Transferase</keyword>
<dbReference type="RefSeq" id="WP_316967568.1">
    <property type="nucleotide sequence ID" value="NZ_JARFPK010000071.1"/>
</dbReference>
<dbReference type="CDD" id="cd05009">
    <property type="entry name" value="SIS_GlmS_GlmD_2"/>
    <property type="match status" value="1"/>
</dbReference>
<dbReference type="CDD" id="cd00714">
    <property type="entry name" value="GFAT"/>
    <property type="match status" value="1"/>
</dbReference>
<dbReference type="NCBIfam" id="TIGR01135">
    <property type="entry name" value="glmS"/>
    <property type="match status" value="1"/>
</dbReference>
<gene>
    <name evidence="9" type="primary">glmS</name>
    <name evidence="9" type="ORF">P0O15_11820</name>
</gene>
<dbReference type="PANTHER" id="PTHR10937:SF0">
    <property type="entry name" value="GLUTAMINE--FRUCTOSE-6-PHOSPHATE TRANSAMINASE (ISOMERIZING)"/>
    <property type="match status" value="1"/>
</dbReference>
<dbReference type="PROSITE" id="PS51278">
    <property type="entry name" value="GATASE_TYPE_2"/>
    <property type="match status" value="1"/>
</dbReference>
<dbReference type="InterPro" id="IPR035466">
    <property type="entry name" value="GlmS/AgaS_SIS"/>
</dbReference>
<dbReference type="Pfam" id="PF01380">
    <property type="entry name" value="SIS"/>
    <property type="match status" value="2"/>
</dbReference>
<evidence type="ECO:0000256" key="2">
    <source>
        <dbReference type="ARBA" id="ARBA00012916"/>
    </source>
</evidence>
<reference evidence="9 10" key="1">
    <citation type="submission" date="2023-03" db="EMBL/GenBank/DDBJ databases">
        <title>WGS of Methanotrichaceae archaeon Mx.</title>
        <authorList>
            <person name="Sorokin D.Y."/>
            <person name="Merkel A.Y."/>
        </authorList>
    </citation>
    <scope>NUCLEOTIDE SEQUENCE [LARGE SCALE GENOMIC DNA]</scope>
    <source>
        <strain evidence="9 10">Mx</strain>
    </source>
</reference>
<keyword evidence="3 9" id="KW-0032">Aminotransferase</keyword>
<dbReference type="SUPFAM" id="SSF56235">
    <property type="entry name" value="N-terminal nucleophile aminohydrolases (Ntn hydrolases)"/>
    <property type="match status" value="1"/>
</dbReference>
<name>A0ABT5XAV2_9EURY</name>
<feature type="domain" description="SIS" evidence="8">
    <location>
        <begin position="455"/>
        <end position="590"/>
    </location>
</feature>
<evidence type="ECO:0000259" key="7">
    <source>
        <dbReference type="PROSITE" id="PS51278"/>
    </source>
</evidence>
<feature type="domain" description="Glutamine amidotransferase type-2" evidence="7">
    <location>
        <begin position="2"/>
        <end position="229"/>
    </location>
</feature>
<evidence type="ECO:0000313" key="10">
    <source>
        <dbReference type="Proteomes" id="UP001220010"/>
    </source>
</evidence>
<dbReference type="InterPro" id="IPR046348">
    <property type="entry name" value="SIS_dom_sf"/>
</dbReference>
<organism evidence="9 10">
    <name type="scientific">Candidatus Methanocrinis natronophilus</name>
    <dbReference type="NCBI Taxonomy" id="3033396"/>
    <lineage>
        <taxon>Archaea</taxon>
        <taxon>Methanobacteriati</taxon>
        <taxon>Methanobacteriota</taxon>
        <taxon>Stenosarchaea group</taxon>
        <taxon>Methanomicrobia</taxon>
        <taxon>Methanotrichales</taxon>
        <taxon>Methanotrichaceae</taxon>
        <taxon>Methanocrinis</taxon>
    </lineage>
</organism>
<dbReference type="PROSITE" id="PS51464">
    <property type="entry name" value="SIS"/>
    <property type="match status" value="2"/>
</dbReference>